<comment type="similarity">
    <text evidence="2 12">Belongs to the ATPase protein 8 family.</text>
</comment>
<evidence type="ECO:0000313" key="14">
    <source>
        <dbReference type="EMBL" id="ADG95157.1"/>
    </source>
</evidence>
<evidence type="ECO:0000256" key="6">
    <source>
        <dbReference type="ARBA" id="ARBA00022781"/>
    </source>
</evidence>
<dbReference type="GeneID" id="14841983"/>
<evidence type="ECO:0000256" key="9">
    <source>
        <dbReference type="ARBA" id="ARBA00023128"/>
    </source>
</evidence>
<dbReference type="EMBL" id="HM143926">
    <property type="protein sequence ID" value="ADG95157.1"/>
    <property type="molecule type" value="Genomic_DNA"/>
</dbReference>
<keyword evidence="10 13" id="KW-0472">Membrane</keyword>
<evidence type="ECO:0000256" key="11">
    <source>
        <dbReference type="ARBA" id="ARBA00023310"/>
    </source>
</evidence>
<dbReference type="RefSeq" id="YP_007625423.1">
    <property type="nucleotide sequence ID" value="NC_020651.1"/>
</dbReference>
<protein>
    <recommendedName>
        <fullName evidence="12">ATP synthase complex subunit 8</fullName>
    </recommendedName>
</protein>
<sequence length="55" mass="6502">MPQLNPDPWFTILIFTWAVFLTILPNKVTSHKTPNEPTTKDPSNLITEIWSWPWH</sequence>
<dbReference type="PANTHER" id="PTHR39937:SF1">
    <property type="entry name" value="ATP SYNTHASE PROTEIN 8"/>
    <property type="match status" value="1"/>
</dbReference>
<dbReference type="CTD" id="4509"/>
<keyword evidence="5 12" id="KW-0812">Transmembrane</keyword>
<proteinExistence type="inferred from homology"/>
<keyword evidence="11" id="KW-0066">ATP synthesis</keyword>
<evidence type="ECO:0000256" key="8">
    <source>
        <dbReference type="ARBA" id="ARBA00023065"/>
    </source>
</evidence>
<evidence type="ECO:0000256" key="7">
    <source>
        <dbReference type="ARBA" id="ARBA00022989"/>
    </source>
</evidence>
<keyword evidence="7 13" id="KW-1133">Transmembrane helix</keyword>
<evidence type="ECO:0000256" key="13">
    <source>
        <dbReference type="SAM" id="Phobius"/>
    </source>
</evidence>
<reference evidence="14" key="1">
    <citation type="submission" date="2010-04" db="EMBL/GenBank/DDBJ databases">
        <title>Mitochondrial phylogenomics of an ancient ray-finned fish family Polypteridae.</title>
        <authorList>
            <person name="Chen W.-Y."/>
            <person name="Lin S.-M."/>
        </authorList>
    </citation>
    <scope>NUCLEOTIDE SEQUENCE</scope>
</reference>
<geneLocation type="mitochondrion" evidence="14"/>
<dbReference type="GO" id="GO:0045259">
    <property type="term" value="C:proton-transporting ATP synthase complex"/>
    <property type="evidence" value="ECO:0007669"/>
    <property type="project" value="UniProtKB-KW"/>
</dbReference>
<dbReference type="InterPro" id="IPR050635">
    <property type="entry name" value="ATPase_protein_8"/>
</dbReference>
<keyword evidence="8 12" id="KW-0406">Ion transport</keyword>
<dbReference type="GO" id="GO:0031966">
    <property type="term" value="C:mitochondrial membrane"/>
    <property type="evidence" value="ECO:0007669"/>
    <property type="project" value="UniProtKB-SubCell"/>
</dbReference>
<comment type="subcellular location">
    <subcellularLocation>
        <location evidence="1 12">Mitochondrion membrane</location>
        <topology evidence="1 12">Single-pass membrane protein</topology>
    </subcellularLocation>
</comment>
<dbReference type="GO" id="GO:0015986">
    <property type="term" value="P:proton motive force-driven ATP synthesis"/>
    <property type="evidence" value="ECO:0007669"/>
    <property type="project" value="InterPro"/>
</dbReference>
<dbReference type="InterPro" id="IPR001421">
    <property type="entry name" value="ATP8_metazoa"/>
</dbReference>
<evidence type="ECO:0000256" key="2">
    <source>
        <dbReference type="ARBA" id="ARBA00008892"/>
    </source>
</evidence>
<evidence type="ECO:0000256" key="10">
    <source>
        <dbReference type="ARBA" id="ARBA00023136"/>
    </source>
</evidence>
<keyword evidence="4 12" id="KW-0138">CF(0)</keyword>
<evidence type="ECO:0000256" key="4">
    <source>
        <dbReference type="ARBA" id="ARBA00022547"/>
    </source>
</evidence>
<keyword evidence="3 12" id="KW-0813">Transport</keyword>
<evidence type="ECO:0000256" key="3">
    <source>
        <dbReference type="ARBA" id="ARBA00022448"/>
    </source>
</evidence>
<feature type="transmembrane region" description="Helical" evidence="13">
    <location>
        <begin position="6"/>
        <end position="24"/>
    </location>
</feature>
<gene>
    <name evidence="14" type="primary">ATP8</name>
</gene>
<evidence type="ECO:0000256" key="5">
    <source>
        <dbReference type="ARBA" id="ARBA00022692"/>
    </source>
</evidence>
<keyword evidence="6 12" id="KW-0375">Hydrogen ion transport</keyword>
<dbReference type="AlphaFoldDB" id="F2W4B9"/>
<keyword evidence="9 12" id="KW-0496">Mitochondrion</keyword>
<dbReference type="Pfam" id="PF00895">
    <property type="entry name" value="ATP-synt_8"/>
    <property type="match status" value="1"/>
</dbReference>
<evidence type="ECO:0000256" key="1">
    <source>
        <dbReference type="ARBA" id="ARBA00004304"/>
    </source>
</evidence>
<dbReference type="GO" id="GO:0015078">
    <property type="term" value="F:proton transmembrane transporter activity"/>
    <property type="evidence" value="ECO:0007669"/>
    <property type="project" value="InterPro"/>
</dbReference>
<organism evidence="14">
    <name type="scientific">Polypterus ansorgii</name>
    <name type="common">Guinean bichir</name>
    <dbReference type="NCBI Taxonomy" id="764547"/>
    <lineage>
        <taxon>Eukaryota</taxon>
        <taxon>Metazoa</taxon>
        <taxon>Chordata</taxon>
        <taxon>Craniata</taxon>
        <taxon>Vertebrata</taxon>
        <taxon>Euteleostomi</taxon>
        <taxon>Actinopterygii</taxon>
        <taxon>Polypteriformes</taxon>
        <taxon>Polypteridae</taxon>
        <taxon>Polypterus</taxon>
    </lineage>
</organism>
<evidence type="ECO:0000256" key="12">
    <source>
        <dbReference type="RuleBase" id="RU003661"/>
    </source>
</evidence>
<dbReference type="PANTHER" id="PTHR39937">
    <property type="entry name" value="ATP SYNTHASE PROTEIN 8"/>
    <property type="match status" value="1"/>
</dbReference>
<name>F2W4B9_9ACTI</name>
<accession>F2W4B9</accession>